<evidence type="ECO:0000256" key="1">
    <source>
        <dbReference type="ARBA" id="ARBA00004609"/>
    </source>
</evidence>
<evidence type="ECO:0000256" key="2">
    <source>
        <dbReference type="ARBA" id="ARBA00009748"/>
    </source>
</evidence>
<dbReference type="InterPro" id="IPR016140">
    <property type="entry name" value="Bifunc_inhib/LTP/seed_store"/>
</dbReference>
<dbReference type="Proteomes" id="UP000187203">
    <property type="component" value="Unassembled WGS sequence"/>
</dbReference>
<dbReference type="InterPro" id="IPR043325">
    <property type="entry name" value="LTSS"/>
</dbReference>
<comment type="caution">
    <text evidence="11">The sequence shown here is derived from an EMBL/GenBank/DDBJ whole genome shotgun (WGS) entry which is preliminary data.</text>
</comment>
<evidence type="ECO:0000256" key="4">
    <source>
        <dbReference type="ARBA" id="ARBA00022622"/>
    </source>
</evidence>
<accession>A0A1R3IE82</accession>
<sequence length="142" mass="14612">MANKLLIMAVLAILGTMATVTDAQPACASKLTPCFPFLNNATAKPTKDCCDPIKDAVANDLTCLCNIYNDPNLLQALNITVAAALRISSECGITQGLSSCNLTAPSPTSAPPPPGQQAGGADKIALTGFSTLLLFLVSALLY</sequence>
<dbReference type="Pfam" id="PF14368">
    <property type="entry name" value="LTP_2"/>
    <property type="match status" value="1"/>
</dbReference>
<gene>
    <name evidence="11" type="ORF">COLO4_23894</name>
</gene>
<dbReference type="Gene3D" id="1.10.110.10">
    <property type="entry name" value="Plant lipid-transfer and hydrophobic proteins"/>
    <property type="match status" value="1"/>
</dbReference>
<evidence type="ECO:0000313" key="11">
    <source>
        <dbReference type="EMBL" id="OMO80892.1"/>
    </source>
</evidence>
<evidence type="ECO:0000256" key="5">
    <source>
        <dbReference type="ARBA" id="ARBA00022729"/>
    </source>
</evidence>
<evidence type="ECO:0000256" key="9">
    <source>
        <dbReference type="SAM" id="SignalP"/>
    </source>
</evidence>
<dbReference type="AlphaFoldDB" id="A0A1R3IE82"/>
<evidence type="ECO:0000313" key="12">
    <source>
        <dbReference type="Proteomes" id="UP000187203"/>
    </source>
</evidence>
<keyword evidence="12" id="KW-1185">Reference proteome</keyword>
<feature type="signal peptide" evidence="9">
    <location>
        <begin position="1"/>
        <end position="23"/>
    </location>
</feature>
<dbReference type="GO" id="GO:0098552">
    <property type="term" value="C:side of membrane"/>
    <property type="evidence" value="ECO:0007669"/>
    <property type="project" value="UniProtKB-KW"/>
</dbReference>
<evidence type="ECO:0000256" key="7">
    <source>
        <dbReference type="ARBA" id="ARBA00023180"/>
    </source>
</evidence>
<dbReference type="EMBL" id="AWUE01018369">
    <property type="protein sequence ID" value="OMO80892.1"/>
    <property type="molecule type" value="Genomic_DNA"/>
</dbReference>
<keyword evidence="4" id="KW-0472">Membrane</keyword>
<protein>
    <recommendedName>
        <fullName evidence="10">Bifunctional inhibitor/plant lipid transfer protein/seed storage helical domain-containing protein</fullName>
    </recommendedName>
</protein>
<dbReference type="STRING" id="93759.A0A1R3IE82"/>
<keyword evidence="5 9" id="KW-0732">Signal</keyword>
<evidence type="ECO:0000256" key="3">
    <source>
        <dbReference type="ARBA" id="ARBA00022475"/>
    </source>
</evidence>
<dbReference type="InterPro" id="IPR036312">
    <property type="entry name" value="Bifun_inhib/LTP/seed_sf"/>
</dbReference>
<comment type="subcellular location">
    <subcellularLocation>
        <location evidence="1">Cell membrane</location>
        <topology evidence="1">Lipid-anchor</topology>
        <topology evidence="1">GPI-anchor</topology>
    </subcellularLocation>
</comment>
<dbReference type="CDD" id="cd00010">
    <property type="entry name" value="AAI_LTSS"/>
    <property type="match status" value="1"/>
</dbReference>
<comment type="similarity">
    <text evidence="2">Belongs to the plant LTP family.</text>
</comment>
<dbReference type="PANTHER" id="PTHR33044">
    <property type="entry name" value="BIFUNCTIONAL INHIBITOR/LIPID-TRANSFER PROTEIN/SEED STORAGE 2S ALBUMIN SUPERFAMILY PROTEIN-RELATED"/>
    <property type="match status" value="1"/>
</dbReference>
<evidence type="ECO:0000256" key="8">
    <source>
        <dbReference type="ARBA" id="ARBA00023288"/>
    </source>
</evidence>
<feature type="chain" id="PRO_5012164350" description="Bifunctional inhibitor/plant lipid transfer protein/seed storage helical domain-containing protein" evidence="9">
    <location>
        <begin position="24"/>
        <end position="142"/>
    </location>
</feature>
<keyword evidence="3" id="KW-1003">Cell membrane</keyword>
<dbReference type="SUPFAM" id="SSF47699">
    <property type="entry name" value="Bifunctional inhibitor/lipid-transfer protein/seed storage 2S albumin"/>
    <property type="match status" value="1"/>
</dbReference>
<evidence type="ECO:0000259" key="10">
    <source>
        <dbReference type="Pfam" id="PF14368"/>
    </source>
</evidence>
<keyword evidence="8" id="KW-0449">Lipoprotein</keyword>
<organism evidence="11 12">
    <name type="scientific">Corchorus olitorius</name>
    <dbReference type="NCBI Taxonomy" id="93759"/>
    <lineage>
        <taxon>Eukaryota</taxon>
        <taxon>Viridiplantae</taxon>
        <taxon>Streptophyta</taxon>
        <taxon>Embryophyta</taxon>
        <taxon>Tracheophyta</taxon>
        <taxon>Spermatophyta</taxon>
        <taxon>Magnoliopsida</taxon>
        <taxon>eudicotyledons</taxon>
        <taxon>Gunneridae</taxon>
        <taxon>Pentapetalae</taxon>
        <taxon>rosids</taxon>
        <taxon>malvids</taxon>
        <taxon>Malvales</taxon>
        <taxon>Malvaceae</taxon>
        <taxon>Grewioideae</taxon>
        <taxon>Apeibeae</taxon>
        <taxon>Corchorus</taxon>
    </lineage>
</organism>
<keyword evidence="7" id="KW-0325">Glycoprotein</keyword>
<keyword evidence="4" id="KW-0336">GPI-anchor</keyword>
<keyword evidence="6" id="KW-1015">Disulfide bond</keyword>
<dbReference type="OrthoDB" id="690947at2759"/>
<feature type="domain" description="Bifunctional inhibitor/plant lipid transfer protein/seed storage helical" evidence="10">
    <location>
        <begin position="17"/>
        <end position="100"/>
    </location>
</feature>
<reference evidence="12" key="1">
    <citation type="submission" date="2013-09" db="EMBL/GenBank/DDBJ databases">
        <title>Corchorus olitorius genome sequencing.</title>
        <authorList>
            <person name="Alam M."/>
            <person name="Haque M.S."/>
            <person name="Islam M.S."/>
            <person name="Emdad E.M."/>
            <person name="Islam M.M."/>
            <person name="Ahmed B."/>
            <person name="Halim A."/>
            <person name="Hossen Q.M.M."/>
            <person name="Hossain M.Z."/>
            <person name="Ahmed R."/>
            <person name="Khan M.M."/>
            <person name="Islam R."/>
            <person name="Rashid M.M."/>
            <person name="Khan S.A."/>
            <person name="Rahman M.S."/>
            <person name="Alam M."/>
            <person name="Yahiya A.S."/>
            <person name="Khan M.S."/>
            <person name="Azam M.S."/>
            <person name="Haque T."/>
            <person name="Lashkar M.Z.H."/>
            <person name="Akhand A.I."/>
            <person name="Morshed G."/>
            <person name="Roy S."/>
            <person name="Uddin K.S."/>
            <person name="Rabeya T."/>
            <person name="Hossain A.S."/>
            <person name="Chowdhury A."/>
            <person name="Snigdha A.R."/>
            <person name="Mortoza M.S."/>
            <person name="Matin S.A."/>
            <person name="Hoque S.M.E."/>
            <person name="Islam M.K."/>
            <person name="Roy D.K."/>
            <person name="Haider R."/>
            <person name="Moosa M.M."/>
            <person name="Elias S.M."/>
            <person name="Hasan A.M."/>
            <person name="Jahan S."/>
            <person name="Shafiuddin M."/>
            <person name="Mahmood N."/>
            <person name="Shommy N.S."/>
        </authorList>
    </citation>
    <scope>NUCLEOTIDE SEQUENCE [LARGE SCALE GENOMIC DNA]</scope>
    <source>
        <strain evidence="12">cv. O-4</strain>
    </source>
</reference>
<name>A0A1R3IE82_9ROSI</name>
<proteinExistence type="inferred from homology"/>
<evidence type="ECO:0000256" key="6">
    <source>
        <dbReference type="ARBA" id="ARBA00023157"/>
    </source>
</evidence>
<dbReference type="GO" id="GO:0005886">
    <property type="term" value="C:plasma membrane"/>
    <property type="evidence" value="ECO:0007669"/>
    <property type="project" value="UniProtKB-SubCell"/>
</dbReference>